<evidence type="ECO:0000313" key="3">
    <source>
        <dbReference type="Proteomes" id="UP001175261"/>
    </source>
</evidence>
<accession>A0AA39GBU1</accession>
<keyword evidence="1" id="KW-0732">Signal</keyword>
<comment type="caution">
    <text evidence="2">The sequence shown here is derived from an EMBL/GenBank/DDBJ whole genome shotgun (WGS) entry which is preliminary data.</text>
</comment>
<proteinExistence type="predicted"/>
<evidence type="ECO:0000256" key="1">
    <source>
        <dbReference type="SAM" id="SignalP"/>
    </source>
</evidence>
<feature type="chain" id="PRO_5041428513" evidence="1">
    <location>
        <begin position="18"/>
        <end position="141"/>
    </location>
</feature>
<reference evidence="2" key="1">
    <citation type="submission" date="2022-10" db="EMBL/GenBank/DDBJ databases">
        <title>Determination and structural analysis of whole genome sequence of Sarocladium strictum F4-1.</title>
        <authorList>
            <person name="Hu L."/>
            <person name="Jiang Y."/>
        </authorList>
    </citation>
    <scope>NUCLEOTIDE SEQUENCE</scope>
    <source>
        <strain evidence="2">F4-1</strain>
    </source>
</reference>
<organism evidence="2 3">
    <name type="scientific">Sarocladium strictum</name>
    <name type="common">Black bundle disease fungus</name>
    <name type="synonym">Acremonium strictum</name>
    <dbReference type="NCBI Taxonomy" id="5046"/>
    <lineage>
        <taxon>Eukaryota</taxon>
        <taxon>Fungi</taxon>
        <taxon>Dikarya</taxon>
        <taxon>Ascomycota</taxon>
        <taxon>Pezizomycotina</taxon>
        <taxon>Sordariomycetes</taxon>
        <taxon>Hypocreomycetidae</taxon>
        <taxon>Hypocreales</taxon>
        <taxon>Sarocladiaceae</taxon>
        <taxon>Sarocladium</taxon>
    </lineage>
</organism>
<name>A0AA39GBU1_SARSR</name>
<dbReference type="AlphaFoldDB" id="A0AA39GBU1"/>
<evidence type="ECO:0000313" key="2">
    <source>
        <dbReference type="EMBL" id="KAK0383848.1"/>
    </source>
</evidence>
<protein>
    <submittedName>
        <fullName evidence="2">Uncharacterized protein</fullName>
    </submittedName>
</protein>
<dbReference type="EMBL" id="JAPDFR010000009">
    <property type="protein sequence ID" value="KAK0383848.1"/>
    <property type="molecule type" value="Genomic_DNA"/>
</dbReference>
<gene>
    <name evidence="2" type="ORF">NLU13_9759</name>
</gene>
<keyword evidence="3" id="KW-1185">Reference proteome</keyword>
<feature type="signal peptide" evidence="1">
    <location>
        <begin position="1"/>
        <end position="17"/>
    </location>
</feature>
<sequence>MKTTNFLFALMAVAVNAQPIDERTAEVEIFPTLADSGAIDARSIEARAANLQFTVWDNINCEANGGGTTISAADATSKGNFNSAQKSIKLNALNSGYHLSFYTGRGQSPSGSPNLRLNSGNVGNCWNYSPGWLSWGLYSGP</sequence>
<dbReference type="Proteomes" id="UP001175261">
    <property type="component" value="Unassembled WGS sequence"/>
</dbReference>